<dbReference type="Proteomes" id="UP000006190">
    <property type="component" value="Unassembled WGS sequence"/>
</dbReference>
<evidence type="ECO:0000256" key="1">
    <source>
        <dbReference type="SAM" id="Coils"/>
    </source>
</evidence>
<keyword evidence="3" id="KW-0812">Transmembrane</keyword>
<dbReference type="HOGENOM" id="CLU_1719624_0_0_9"/>
<dbReference type="GO" id="GO:0051301">
    <property type="term" value="P:cell division"/>
    <property type="evidence" value="ECO:0007669"/>
    <property type="project" value="InterPro"/>
</dbReference>
<sequence length="152" mass="17874">MKRYQKSAVNRPKVVPFETHSSNHKNQPIQPVSKNQPRLVHLKRGRLFMLVACIMIGLSLWSLLQTFQRHQKAEEALAQTEATLHLTQDQFQQVKAEHERSQDPDYLAKLARRDYYYSKDGELIFDIRDEGEEIDHQVFQDQDQASLEQLNE</sequence>
<keyword evidence="3" id="KW-0472">Membrane</keyword>
<dbReference type="eggNOG" id="COG2919">
    <property type="taxonomic scope" value="Bacteria"/>
</dbReference>
<evidence type="ECO:0000313" key="4">
    <source>
        <dbReference type="EMBL" id="EHR37264.1"/>
    </source>
</evidence>
<dbReference type="PANTHER" id="PTHR40027">
    <property type="entry name" value="CELL DIVISION PROTEIN DIVIC"/>
    <property type="match status" value="1"/>
</dbReference>
<dbReference type="EMBL" id="AGEG01000009">
    <property type="protein sequence ID" value="EHR37264.1"/>
    <property type="molecule type" value="Genomic_DNA"/>
</dbReference>
<dbReference type="STRING" id="883113.HMPREF9708_00825"/>
<dbReference type="PANTHER" id="PTHR40027:SF1">
    <property type="entry name" value="CELL DIVISION PROTEIN DIVIC"/>
    <property type="match status" value="1"/>
</dbReference>
<name>H3NIY6_9LACT</name>
<evidence type="ECO:0000256" key="2">
    <source>
        <dbReference type="SAM" id="MobiDB-lite"/>
    </source>
</evidence>
<dbReference type="RefSeq" id="WP_006308932.1">
    <property type="nucleotide sequence ID" value="NZ_JH601133.1"/>
</dbReference>
<dbReference type="AlphaFoldDB" id="H3NIY6"/>
<feature type="region of interest" description="Disordered" evidence="2">
    <location>
        <begin position="1"/>
        <end position="32"/>
    </location>
</feature>
<accession>H3NIY6</accession>
<feature type="transmembrane region" description="Helical" evidence="3">
    <location>
        <begin position="47"/>
        <end position="64"/>
    </location>
</feature>
<protein>
    <recommendedName>
        <fullName evidence="6">Septum formation initiator</fullName>
    </recommendedName>
</protein>
<keyword evidence="3" id="KW-1133">Transmembrane helix</keyword>
<proteinExistence type="predicted"/>
<organism evidence="4 5">
    <name type="scientific">Facklamia languida CCUG 37842</name>
    <dbReference type="NCBI Taxonomy" id="883113"/>
    <lineage>
        <taxon>Bacteria</taxon>
        <taxon>Bacillati</taxon>
        <taxon>Bacillota</taxon>
        <taxon>Bacilli</taxon>
        <taxon>Lactobacillales</taxon>
        <taxon>Aerococcaceae</taxon>
        <taxon>Facklamia</taxon>
    </lineage>
</organism>
<dbReference type="PATRIC" id="fig|883113.3.peg.823"/>
<dbReference type="InterPro" id="IPR039076">
    <property type="entry name" value="DivIC"/>
</dbReference>
<reference evidence="4 5" key="1">
    <citation type="submission" date="2012-01" db="EMBL/GenBank/DDBJ databases">
        <title>The Genome Sequence of Facklamia languida CCUG 37842.</title>
        <authorList>
            <consortium name="The Broad Institute Genome Sequencing Platform"/>
            <person name="Earl A."/>
            <person name="Ward D."/>
            <person name="Feldgarden M."/>
            <person name="Gevers D."/>
            <person name="Huys G."/>
            <person name="Young S.K."/>
            <person name="Zeng Q."/>
            <person name="Gargeya S."/>
            <person name="Fitzgerald M."/>
            <person name="Haas B."/>
            <person name="Abouelleil A."/>
            <person name="Alvarado L."/>
            <person name="Arachchi H.M."/>
            <person name="Berlin A."/>
            <person name="Chapman S.B."/>
            <person name="Gearin G."/>
            <person name="Goldberg J."/>
            <person name="Griggs A."/>
            <person name="Gujja S."/>
            <person name="Hansen M."/>
            <person name="Heiman D."/>
            <person name="Howarth C."/>
            <person name="Larimer J."/>
            <person name="Lui A."/>
            <person name="MacDonald P.J.P."/>
            <person name="McCowen C."/>
            <person name="Montmayeur A."/>
            <person name="Murphy C."/>
            <person name="Neiman D."/>
            <person name="Pearson M."/>
            <person name="Priest M."/>
            <person name="Roberts A."/>
            <person name="Saif S."/>
            <person name="Shea T."/>
            <person name="Sisk P."/>
            <person name="Stolte C."/>
            <person name="Sykes S."/>
            <person name="Wortman J."/>
            <person name="Nusbaum C."/>
            <person name="Birren B."/>
        </authorList>
    </citation>
    <scope>NUCLEOTIDE SEQUENCE [LARGE SCALE GENOMIC DNA]</scope>
    <source>
        <strain evidence="4 5">CCUG 37842</strain>
    </source>
</reference>
<keyword evidence="5" id="KW-1185">Reference proteome</keyword>
<evidence type="ECO:0008006" key="6">
    <source>
        <dbReference type="Google" id="ProtNLM"/>
    </source>
</evidence>
<dbReference type="OrthoDB" id="2991180at2"/>
<feature type="coiled-coil region" evidence="1">
    <location>
        <begin position="70"/>
        <end position="97"/>
    </location>
</feature>
<dbReference type="Pfam" id="PF04977">
    <property type="entry name" value="DivIC"/>
    <property type="match status" value="1"/>
</dbReference>
<evidence type="ECO:0000313" key="5">
    <source>
        <dbReference type="Proteomes" id="UP000006190"/>
    </source>
</evidence>
<evidence type="ECO:0000256" key="3">
    <source>
        <dbReference type="SAM" id="Phobius"/>
    </source>
</evidence>
<keyword evidence="1" id="KW-0175">Coiled coil</keyword>
<comment type="caution">
    <text evidence="4">The sequence shown here is derived from an EMBL/GenBank/DDBJ whole genome shotgun (WGS) entry which is preliminary data.</text>
</comment>
<gene>
    <name evidence="4" type="ORF">HMPREF9708_00825</name>
</gene>
<dbReference type="InterPro" id="IPR007060">
    <property type="entry name" value="FtsL/DivIC"/>
</dbReference>